<keyword evidence="1" id="KW-0472">Membrane</keyword>
<gene>
    <name evidence="2" type="ORF">AOC05_15575</name>
</gene>
<dbReference type="Proteomes" id="UP000062833">
    <property type="component" value="Chromosome"/>
</dbReference>
<dbReference type="RefSeq" id="WP_062008169.1">
    <property type="nucleotide sequence ID" value="NZ_CP012677.1"/>
</dbReference>
<feature type="transmembrane region" description="Helical" evidence="1">
    <location>
        <begin position="46"/>
        <end position="65"/>
    </location>
</feature>
<reference evidence="3" key="1">
    <citation type="submission" date="2015-09" db="EMBL/GenBank/DDBJ databases">
        <title>Complete genome of Arthrobacter alpinus strain R3.8.</title>
        <authorList>
            <person name="See-Too W.S."/>
            <person name="Chan K.G."/>
        </authorList>
    </citation>
    <scope>NUCLEOTIDE SEQUENCE [LARGE SCALE GENOMIC DNA]</scope>
    <source>
        <strain evidence="3">R3.8</strain>
    </source>
</reference>
<sequence length="108" mass="11281">MAFILAALILPGFHLRFAGFLTAVIVFTIAQSLATGIVGRMAEKHIPAISAAASLISTFLALLIANSFGGGTSIRTFVAWVLATVIVWAVTAAGAAFLPRLRLKRAAQ</sequence>
<evidence type="ECO:0000313" key="2">
    <source>
        <dbReference type="EMBL" id="ALE93410.1"/>
    </source>
</evidence>
<accession>A0A0M4QPF9</accession>
<keyword evidence="1" id="KW-1133">Transmembrane helix</keyword>
<dbReference type="AlphaFoldDB" id="A0A0M4QPF9"/>
<organism evidence="2 3">
    <name type="scientific">Arthrobacter alpinus</name>
    <dbReference type="NCBI Taxonomy" id="656366"/>
    <lineage>
        <taxon>Bacteria</taxon>
        <taxon>Bacillati</taxon>
        <taxon>Actinomycetota</taxon>
        <taxon>Actinomycetes</taxon>
        <taxon>Micrococcales</taxon>
        <taxon>Micrococcaceae</taxon>
        <taxon>Arthrobacter</taxon>
    </lineage>
</organism>
<evidence type="ECO:0000313" key="3">
    <source>
        <dbReference type="Proteomes" id="UP000062833"/>
    </source>
</evidence>
<dbReference type="EMBL" id="CP012677">
    <property type="protein sequence ID" value="ALE93410.1"/>
    <property type="molecule type" value="Genomic_DNA"/>
</dbReference>
<protein>
    <submittedName>
        <fullName evidence="2">Uncharacterized protein</fullName>
    </submittedName>
</protein>
<keyword evidence="3" id="KW-1185">Reference proteome</keyword>
<feature type="transmembrane region" description="Helical" evidence="1">
    <location>
        <begin position="17"/>
        <end position="39"/>
    </location>
</feature>
<keyword evidence="1" id="KW-0812">Transmembrane</keyword>
<dbReference type="KEGG" id="aaq:AOC05_15575"/>
<name>A0A0M4QPF9_9MICC</name>
<feature type="transmembrane region" description="Helical" evidence="1">
    <location>
        <begin position="77"/>
        <end position="98"/>
    </location>
</feature>
<evidence type="ECO:0000256" key="1">
    <source>
        <dbReference type="SAM" id="Phobius"/>
    </source>
</evidence>
<proteinExistence type="predicted"/>